<sequence length="102" mass="11340">MEDERGIASSFNSFCPVRSDQAWADKRLRKPSRSFAFLPANQTATRQHPDLAWTSRVQACSPKSDISAADNEQKRSQATAILKKKTINSEDATLKVLFSPGK</sequence>
<proteinExistence type="predicted"/>
<keyword evidence="1" id="KW-1185">Reference proteome</keyword>
<gene>
    <name evidence="2" type="primary">LOC113916824</name>
</gene>
<dbReference type="AlphaFoldDB" id="A0A6J2C604"/>
<dbReference type="OrthoDB" id="10410538at2759"/>
<organism evidence="1 2">
    <name type="scientific">Zalophus californianus</name>
    <name type="common">California sealion</name>
    <dbReference type="NCBI Taxonomy" id="9704"/>
    <lineage>
        <taxon>Eukaryota</taxon>
        <taxon>Metazoa</taxon>
        <taxon>Chordata</taxon>
        <taxon>Craniata</taxon>
        <taxon>Vertebrata</taxon>
        <taxon>Euteleostomi</taxon>
        <taxon>Mammalia</taxon>
        <taxon>Eutheria</taxon>
        <taxon>Laurasiatheria</taxon>
        <taxon>Carnivora</taxon>
        <taxon>Caniformia</taxon>
        <taxon>Pinnipedia</taxon>
        <taxon>Otariidae</taxon>
        <taxon>Zalophus</taxon>
    </lineage>
</organism>
<dbReference type="KEGG" id="zca:113916824"/>
<dbReference type="GeneID" id="113916824"/>
<name>A0A6J2C604_ZALCA</name>
<dbReference type="RefSeq" id="XP_027439675.1">
    <property type="nucleotide sequence ID" value="XM_027583874.2"/>
</dbReference>
<reference evidence="2" key="1">
    <citation type="submission" date="2025-08" db="UniProtKB">
        <authorList>
            <consortium name="RefSeq"/>
        </authorList>
    </citation>
    <scope>IDENTIFICATION</scope>
    <source>
        <tissue evidence="2">Blood</tissue>
    </source>
</reference>
<protein>
    <submittedName>
        <fullName evidence="2">Uncharacterized protein LOC113916824</fullName>
    </submittedName>
</protein>
<evidence type="ECO:0000313" key="1">
    <source>
        <dbReference type="Proteomes" id="UP000515165"/>
    </source>
</evidence>
<evidence type="ECO:0000313" key="2">
    <source>
        <dbReference type="RefSeq" id="XP_027439675.1"/>
    </source>
</evidence>
<accession>A0A6J2C604</accession>
<dbReference type="Proteomes" id="UP000515165">
    <property type="component" value="Chromosome 1"/>
</dbReference>